<evidence type="ECO:0000256" key="1">
    <source>
        <dbReference type="SAM" id="Coils"/>
    </source>
</evidence>
<dbReference type="Pfam" id="PF05833">
    <property type="entry name" value="NFACT_N"/>
    <property type="match status" value="2"/>
</dbReference>
<sequence>MKYKTLMQIADFLKKFEKINSVKRVGNRVVLIEFDKQNTIFFDMDKQNSAIYKNDDYKHLKNYKAPFDVVLSKRFNASNLINLEVLENNRILFIKAKKSGSYKEIVSNLYFEFTGRFTNIIITDENDNILEALSHYENANRCIKPGKTLKHLSQITIKEKPSQTIVNFDEFLKSEFEKINSKKLFDIKNSKTTILDKKIDSLTKNLTELESQENLLEKSINLNKKGEILTANLHLLNDFQKEFVLKDFDGNDVFFKCEKSPKLEAKSLFDESKKLRQKASGVKFEKANLNEKIEFFQNLKELVKNISNLDEVEALFPKKSKKLPLNKESEIIENFYIGDFKISVGKNEKGNISLLKNSKKDDFWFHLKDIPSAHVIVKTNKQSLSDEIIKMAAKICVNFSVKNSGNFEVDYTKRTNVKVVDGAFVNYINYKTINILKT</sequence>
<keyword evidence="1" id="KW-0175">Coiled coil</keyword>
<accession>A0A2I1NAV2</accession>
<reference evidence="3 4" key="1">
    <citation type="submission" date="2017-12" db="EMBL/GenBank/DDBJ databases">
        <title>Phylogenetic diversity of female urinary microbiome.</title>
        <authorList>
            <person name="Thomas-White K."/>
            <person name="Wolfe A.J."/>
        </authorList>
    </citation>
    <scope>NUCLEOTIDE SEQUENCE [LARGE SCALE GENOMIC DNA]</scope>
    <source>
        <strain evidence="3 4">UMB0112</strain>
    </source>
</reference>
<name>A0A2I1NAV2_9BACT</name>
<gene>
    <name evidence="3" type="ORF">CYJ41_03920</name>
</gene>
<dbReference type="InterPro" id="IPR008532">
    <property type="entry name" value="NFACT_RNA-bd"/>
</dbReference>
<evidence type="ECO:0000313" key="4">
    <source>
        <dbReference type="Proteomes" id="UP000234639"/>
    </source>
</evidence>
<dbReference type="Gene3D" id="2.30.310.10">
    <property type="entry name" value="ibrinogen binding protein from staphylococcus aureus domain"/>
    <property type="match status" value="1"/>
</dbReference>
<dbReference type="Proteomes" id="UP000234639">
    <property type="component" value="Unassembled WGS sequence"/>
</dbReference>
<organism evidence="3 4">
    <name type="scientific">Campylobacter ureolyticus</name>
    <dbReference type="NCBI Taxonomy" id="827"/>
    <lineage>
        <taxon>Bacteria</taxon>
        <taxon>Pseudomonadati</taxon>
        <taxon>Campylobacterota</taxon>
        <taxon>Epsilonproteobacteria</taxon>
        <taxon>Campylobacterales</taxon>
        <taxon>Campylobacteraceae</taxon>
        <taxon>Campylobacter</taxon>
    </lineage>
</organism>
<evidence type="ECO:0000313" key="3">
    <source>
        <dbReference type="EMBL" id="PKZ29513.1"/>
    </source>
</evidence>
<evidence type="ECO:0000259" key="2">
    <source>
        <dbReference type="Pfam" id="PF05670"/>
    </source>
</evidence>
<feature type="domain" description="NFACT RNA-binding" evidence="2">
    <location>
        <begin position="340"/>
        <end position="418"/>
    </location>
</feature>
<comment type="caution">
    <text evidence="3">The sequence shown here is derived from an EMBL/GenBank/DDBJ whole genome shotgun (WGS) entry which is preliminary data.</text>
</comment>
<proteinExistence type="predicted"/>
<dbReference type="AlphaFoldDB" id="A0A2I1NAV2"/>
<dbReference type="EMBL" id="PKHU01000003">
    <property type="protein sequence ID" value="PKZ29513.1"/>
    <property type="molecule type" value="Genomic_DNA"/>
</dbReference>
<protein>
    <recommendedName>
        <fullName evidence="2">NFACT RNA-binding domain-containing protein</fullName>
    </recommendedName>
</protein>
<feature type="coiled-coil region" evidence="1">
    <location>
        <begin position="192"/>
        <end position="219"/>
    </location>
</feature>
<dbReference type="RefSeq" id="WP_101637083.1">
    <property type="nucleotide sequence ID" value="NZ_PKHU01000003.1"/>
</dbReference>
<dbReference type="Pfam" id="PF05670">
    <property type="entry name" value="NFACT-R_1"/>
    <property type="match status" value="1"/>
</dbReference>